<keyword evidence="4" id="KW-1185">Reference proteome</keyword>
<organism evidence="3 4">
    <name type="scientific">Streptomyces olivaceiscleroticus</name>
    <dbReference type="NCBI Taxonomy" id="68245"/>
    <lineage>
        <taxon>Bacteria</taxon>
        <taxon>Bacillati</taxon>
        <taxon>Actinomycetota</taxon>
        <taxon>Actinomycetes</taxon>
        <taxon>Kitasatosporales</taxon>
        <taxon>Streptomycetaceae</taxon>
        <taxon>Streptomyces</taxon>
    </lineage>
</organism>
<dbReference type="SUPFAM" id="SSF55874">
    <property type="entry name" value="ATPase domain of HSP90 chaperone/DNA topoisomerase II/histidine kinase"/>
    <property type="match status" value="1"/>
</dbReference>
<keyword evidence="1" id="KW-0808">Transferase</keyword>
<dbReference type="RefSeq" id="WP_346100068.1">
    <property type="nucleotide sequence ID" value="NZ_BAAABY010000060.1"/>
</dbReference>
<dbReference type="Pfam" id="PF13581">
    <property type="entry name" value="HATPase_c_2"/>
    <property type="match status" value="1"/>
</dbReference>
<name>A0ABN1BJ56_9ACTN</name>
<evidence type="ECO:0000313" key="4">
    <source>
        <dbReference type="Proteomes" id="UP001500909"/>
    </source>
</evidence>
<dbReference type="Proteomes" id="UP001500909">
    <property type="component" value="Unassembled WGS sequence"/>
</dbReference>
<keyword evidence="1" id="KW-0723">Serine/threonine-protein kinase</keyword>
<dbReference type="Gene3D" id="3.30.565.10">
    <property type="entry name" value="Histidine kinase-like ATPase, C-terminal domain"/>
    <property type="match status" value="1"/>
</dbReference>
<dbReference type="InterPro" id="IPR003594">
    <property type="entry name" value="HATPase_dom"/>
</dbReference>
<accession>A0ABN1BJ56</accession>
<evidence type="ECO:0000313" key="3">
    <source>
        <dbReference type="EMBL" id="GAA0498319.1"/>
    </source>
</evidence>
<dbReference type="PANTHER" id="PTHR35526:SF3">
    <property type="entry name" value="ANTI-SIGMA-F FACTOR RSBW"/>
    <property type="match status" value="1"/>
</dbReference>
<dbReference type="PANTHER" id="PTHR35526">
    <property type="entry name" value="ANTI-SIGMA-F FACTOR RSBW-RELATED"/>
    <property type="match status" value="1"/>
</dbReference>
<proteinExistence type="predicted"/>
<dbReference type="EMBL" id="BAAABY010000060">
    <property type="protein sequence ID" value="GAA0498319.1"/>
    <property type="molecule type" value="Genomic_DNA"/>
</dbReference>
<gene>
    <name evidence="3" type="ORF">GCM10010361_74820</name>
</gene>
<dbReference type="CDD" id="cd16936">
    <property type="entry name" value="HATPase_RsbW-like"/>
    <property type="match status" value="1"/>
</dbReference>
<evidence type="ECO:0000259" key="2">
    <source>
        <dbReference type="Pfam" id="PF13581"/>
    </source>
</evidence>
<evidence type="ECO:0000256" key="1">
    <source>
        <dbReference type="ARBA" id="ARBA00022527"/>
    </source>
</evidence>
<dbReference type="InterPro" id="IPR036890">
    <property type="entry name" value="HATPase_C_sf"/>
</dbReference>
<reference evidence="3 4" key="1">
    <citation type="journal article" date="2019" name="Int. J. Syst. Evol. Microbiol.">
        <title>The Global Catalogue of Microorganisms (GCM) 10K type strain sequencing project: providing services to taxonomists for standard genome sequencing and annotation.</title>
        <authorList>
            <consortium name="The Broad Institute Genomics Platform"/>
            <consortium name="The Broad Institute Genome Sequencing Center for Infectious Disease"/>
            <person name="Wu L."/>
            <person name="Ma J."/>
        </authorList>
    </citation>
    <scope>NUCLEOTIDE SEQUENCE [LARGE SCALE GENOMIC DNA]</scope>
    <source>
        <strain evidence="3 4">JCM 4805</strain>
    </source>
</reference>
<keyword evidence="1" id="KW-0418">Kinase</keyword>
<dbReference type="InterPro" id="IPR050267">
    <property type="entry name" value="Anti-sigma-factor_SerPK"/>
</dbReference>
<feature type="domain" description="Histidine kinase/HSP90-like ATPase" evidence="2">
    <location>
        <begin position="32"/>
        <end position="127"/>
    </location>
</feature>
<comment type="caution">
    <text evidence="3">The sequence shown here is derived from an EMBL/GenBank/DDBJ whole genome shotgun (WGS) entry which is preliminary data.</text>
</comment>
<protein>
    <recommendedName>
        <fullName evidence="2">Histidine kinase/HSP90-like ATPase domain-containing protein</fullName>
    </recommendedName>
</protein>
<sequence length="148" mass="16133">MNDTSDTDIIDTSAFPTREYRIALTVGDHSPRHVRRILRELLRLWGLARIEDAASLVVTELLVNVYRHVPDRRCTVTVRRYEGGGAGVVIGVHDAYPVLPRVRGAAPNAVGGRGLALVAAVADKWGVAPDDEGPQRTGGKTVWCELRA</sequence>